<dbReference type="AlphaFoldDB" id="A0A0G4INA8"/>
<dbReference type="Pfam" id="PF01812">
    <property type="entry name" value="5-FTHF_cyc-lig"/>
    <property type="match status" value="1"/>
</dbReference>
<evidence type="ECO:0000313" key="11">
    <source>
        <dbReference type="Proteomes" id="UP000290189"/>
    </source>
</evidence>
<dbReference type="Gene3D" id="3.40.50.10420">
    <property type="entry name" value="NagB/RpiA/CoA transferase-like"/>
    <property type="match status" value="1"/>
</dbReference>
<reference evidence="9 11" key="2">
    <citation type="submission" date="2018-03" db="EMBL/GenBank/DDBJ databases">
        <authorList>
            <person name="Fogelqvist J."/>
        </authorList>
    </citation>
    <scope>NUCLEOTIDE SEQUENCE [LARGE SCALE GENOMIC DNA]</scope>
</reference>
<evidence type="ECO:0000313" key="10">
    <source>
        <dbReference type="Proteomes" id="UP000039324"/>
    </source>
</evidence>
<geneLocation type="mitochondrion" evidence="9"/>
<sequence length="205" mass="22995">MATADRSAAMKRAMRDQVRRSLQAVELSEIHRQSALLAERVTRADYWRSSTAIALFDSMPAGEIQTAALIERAFLDGKRVYLPRAHGLPEMSVVQVHSMDDVHALPKSKWGIREPPADRHDALHAGDLDVVFVPGLAFDACNRRLGHGRGYYDRWLAKLRAASLTRGSPMPRLVGLTLHQQVVEEVPVAEHDFVVDLVVHEYSER</sequence>
<gene>
    <name evidence="8" type="ORF">PBRA_005271</name>
    <name evidence="9" type="ORF">PLBR_LOCUS2546</name>
</gene>
<keyword evidence="7" id="KW-0460">Magnesium</keyword>
<dbReference type="NCBIfam" id="TIGR02727">
    <property type="entry name" value="MTHFS_bact"/>
    <property type="match status" value="1"/>
</dbReference>
<feature type="binding site" evidence="6">
    <location>
        <position position="63"/>
    </location>
    <ligand>
        <name>substrate</name>
    </ligand>
</feature>
<feature type="binding site" evidence="6">
    <location>
        <begin position="144"/>
        <end position="152"/>
    </location>
    <ligand>
        <name>ATP</name>
        <dbReference type="ChEBI" id="CHEBI:30616"/>
    </ligand>
</feature>
<dbReference type="OrthoDB" id="2015992at2759"/>
<name>A0A0G4INA8_PLABS</name>
<dbReference type="InterPro" id="IPR024185">
    <property type="entry name" value="FTHF_cligase-like_sf"/>
</dbReference>
<comment type="cofactor">
    <cofactor evidence="7">
        <name>Mg(2+)</name>
        <dbReference type="ChEBI" id="CHEBI:18420"/>
    </cofactor>
</comment>
<dbReference type="GO" id="GO:0030272">
    <property type="term" value="F:5-formyltetrahydrofolate cyclo-ligase activity"/>
    <property type="evidence" value="ECO:0007669"/>
    <property type="project" value="UniProtKB-EC"/>
</dbReference>
<keyword evidence="7" id="KW-0479">Metal-binding</keyword>
<organism evidence="8 10">
    <name type="scientific">Plasmodiophora brassicae</name>
    <name type="common">Clubroot disease agent</name>
    <dbReference type="NCBI Taxonomy" id="37360"/>
    <lineage>
        <taxon>Eukaryota</taxon>
        <taxon>Sar</taxon>
        <taxon>Rhizaria</taxon>
        <taxon>Endomyxa</taxon>
        <taxon>Phytomyxea</taxon>
        <taxon>Plasmodiophorida</taxon>
        <taxon>Plasmodiophoridae</taxon>
        <taxon>Plasmodiophora</taxon>
    </lineage>
</organism>
<dbReference type="EMBL" id="CDSF01000076">
    <property type="protein sequence ID" value="CEO96667.1"/>
    <property type="molecule type" value="Genomic_DNA"/>
</dbReference>
<evidence type="ECO:0000313" key="9">
    <source>
        <dbReference type="EMBL" id="SPQ95331.1"/>
    </source>
</evidence>
<dbReference type="Proteomes" id="UP000039324">
    <property type="component" value="Unassembled WGS sequence"/>
</dbReference>
<dbReference type="STRING" id="37360.A0A0G4INA8"/>
<dbReference type="PANTHER" id="PTHR23407">
    <property type="entry name" value="ATPASE INHIBITOR/5-FORMYLTETRAHYDROFOLATE CYCLO-LIGASE"/>
    <property type="match status" value="1"/>
</dbReference>
<evidence type="ECO:0000256" key="1">
    <source>
        <dbReference type="ARBA" id="ARBA00010638"/>
    </source>
</evidence>
<dbReference type="Proteomes" id="UP000290189">
    <property type="component" value="Unassembled WGS sequence"/>
</dbReference>
<proteinExistence type="inferred from homology"/>
<evidence type="ECO:0000256" key="5">
    <source>
        <dbReference type="ARBA" id="ARBA00038966"/>
    </source>
</evidence>
<keyword evidence="9" id="KW-0496">Mitochondrion</keyword>
<accession>A0A0G4INA8</accession>
<evidence type="ECO:0000256" key="3">
    <source>
        <dbReference type="ARBA" id="ARBA00022840"/>
    </source>
</evidence>
<dbReference type="EC" id="6.3.3.2" evidence="5 7"/>
<protein>
    <recommendedName>
        <fullName evidence="5 7">5-formyltetrahydrofolate cyclo-ligase</fullName>
        <ecNumber evidence="5 7">6.3.3.2</ecNumber>
    </recommendedName>
</protein>
<keyword evidence="10" id="KW-1185">Reference proteome</keyword>
<comment type="similarity">
    <text evidence="1 7">Belongs to the 5-formyltetrahydrofolate cyclo-ligase family.</text>
</comment>
<dbReference type="OMA" id="STIYPCQ"/>
<evidence type="ECO:0000313" key="8">
    <source>
        <dbReference type="EMBL" id="CEO96667.1"/>
    </source>
</evidence>
<reference evidence="8 10" key="1">
    <citation type="submission" date="2015-02" db="EMBL/GenBank/DDBJ databases">
        <authorList>
            <person name="Chooi Y.-H."/>
        </authorList>
    </citation>
    <scope>NUCLEOTIDE SEQUENCE [LARGE SCALE GENOMIC DNA]</scope>
    <source>
        <strain evidence="8">E3</strain>
    </source>
</reference>
<dbReference type="PIRSF" id="PIRSF006806">
    <property type="entry name" value="FTHF_cligase"/>
    <property type="match status" value="1"/>
</dbReference>
<feature type="binding site" evidence="6">
    <location>
        <begin position="11"/>
        <end position="15"/>
    </location>
    <ligand>
        <name>ATP</name>
        <dbReference type="ChEBI" id="CHEBI:30616"/>
    </ligand>
</feature>
<dbReference type="GO" id="GO:0005524">
    <property type="term" value="F:ATP binding"/>
    <property type="evidence" value="ECO:0007669"/>
    <property type="project" value="UniProtKB-KW"/>
</dbReference>
<dbReference type="InterPro" id="IPR037171">
    <property type="entry name" value="NagB/RpiA_transferase-like"/>
</dbReference>
<dbReference type="GO" id="GO:0009396">
    <property type="term" value="P:folic acid-containing compound biosynthetic process"/>
    <property type="evidence" value="ECO:0007669"/>
    <property type="project" value="TreeGrafter"/>
</dbReference>
<evidence type="ECO:0000256" key="2">
    <source>
        <dbReference type="ARBA" id="ARBA00022741"/>
    </source>
</evidence>
<dbReference type="SUPFAM" id="SSF100950">
    <property type="entry name" value="NagB/RpiA/CoA transferase-like"/>
    <property type="match status" value="1"/>
</dbReference>
<dbReference type="GO" id="GO:0046872">
    <property type="term" value="F:metal ion binding"/>
    <property type="evidence" value="ECO:0007669"/>
    <property type="project" value="UniProtKB-KW"/>
</dbReference>
<dbReference type="GO" id="GO:0005739">
    <property type="term" value="C:mitochondrion"/>
    <property type="evidence" value="ECO:0007669"/>
    <property type="project" value="TreeGrafter"/>
</dbReference>
<evidence type="ECO:0000256" key="7">
    <source>
        <dbReference type="RuleBase" id="RU361279"/>
    </source>
</evidence>
<comment type="catalytic activity">
    <reaction evidence="4 7">
        <text>(6S)-5-formyl-5,6,7,8-tetrahydrofolate + ATP = (6R)-5,10-methenyltetrahydrofolate + ADP + phosphate</text>
        <dbReference type="Rhea" id="RHEA:10488"/>
        <dbReference type="ChEBI" id="CHEBI:30616"/>
        <dbReference type="ChEBI" id="CHEBI:43474"/>
        <dbReference type="ChEBI" id="CHEBI:57455"/>
        <dbReference type="ChEBI" id="CHEBI:57457"/>
        <dbReference type="ChEBI" id="CHEBI:456216"/>
        <dbReference type="EC" id="6.3.3.2"/>
    </reaction>
</comment>
<keyword evidence="2 6" id="KW-0547">Nucleotide-binding</keyword>
<dbReference type="InterPro" id="IPR002698">
    <property type="entry name" value="FTHF_cligase"/>
</dbReference>
<evidence type="ECO:0000256" key="6">
    <source>
        <dbReference type="PIRSR" id="PIRSR006806-1"/>
    </source>
</evidence>
<dbReference type="PANTHER" id="PTHR23407:SF1">
    <property type="entry name" value="5-FORMYLTETRAHYDROFOLATE CYCLO-LIGASE"/>
    <property type="match status" value="1"/>
</dbReference>
<dbReference type="GO" id="GO:0035999">
    <property type="term" value="P:tetrahydrofolate interconversion"/>
    <property type="evidence" value="ECO:0007669"/>
    <property type="project" value="TreeGrafter"/>
</dbReference>
<dbReference type="EMBL" id="OVEO01000004">
    <property type="protein sequence ID" value="SPQ95331.1"/>
    <property type="molecule type" value="Genomic_DNA"/>
</dbReference>
<evidence type="ECO:0000256" key="4">
    <source>
        <dbReference type="ARBA" id="ARBA00036539"/>
    </source>
</evidence>
<keyword evidence="3 6" id="KW-0067">ATP-binding</keyword>